<keyword evidence="2 3" id="KW-0501">Molybdenum cofactor biosynthesis</keyword>
<comment type="caution">
    <text evidence="5">The sequence shown here is derived from an EMBL/GenBank/DDBJ whole genome shotgun (WGS) entry which is preliminary data.</text>
</comment>
<comment type="pathway">
    <text evidence="1 3">Cofactor biosynthesis; molybdopterin biosynthesis.</text>
</comment>
<feature type="binding site" evidence="3">
    <location>
        <begin position="102"/>
        <end position="103"/>
    </location>
    <ligand>
        <name>substrate</name>
    </ligand>
</feature>
<comment type="similarity">
    <text evidence="3">Belongs to the MoaC family.</text>
</comment>
<dbReference type="GO" id="GO:0061799">
    <property type="term" value="F:cyclic pyranopterin monophosphate synthase activity"/>
    <property type="evidence" value="ECO:0007669"/>
    <property type="project" value="UniProtKB-UniRule"/>
</dbReference>
<dbReference type="NCBIfam" id="NF008999">
    <property type="entry name" value="PRK12343.1"/>
    <property type="match status" value="1"/>
</dbReference>
<reference evidence="5 6" key="1">
    <citation type="submission" date="2019-10" db="EMBL/GenBank/DDBJ databases">
        <title>Sequencing and Assembly of Multiple Reported Metal-Biooxidizing Members of the Extremely Thermoacidophilic Archaeal Family Sulfolobaceae.</title>
        <authorList>
            <person name="Counts J.A."/>
            <person name="Kelly R.M."/>
        </authorList>
    </citation>
    <scope>NUCLEOTIDE SEQUENCE [LARGE SCALE GENOMIC DNA]</scope>
    <source>
        <strain evidence="5 6">DSM 6482</strain>
    </source>
</reference>
<evidence type="ECO:0000313" key="5">
    <source>
        <dbReference type="EMBL" id="MUN28075.1"/>
    </source>
</evidence>
<comment type="subunit">
    <text evidence="3">Homohexamer; trimer of dimers.</text>
</comment>
<evidence type="ECO:0000256" key="2">
    <source>
        <dbReference type="ARBA" id="ARBA00023150"/>
    </source>
</evidence>
<dbReference type="HAMAP" id="MF_01224_A">
    <property type="entry name" value="MoaC_A"/>
    <property type="match status" value="1"/>
</dbReference>
<dbReference type="Pfam" id="PF01967">
    <property type="entry name" value="MoaC"/>
    <property type="match status" value="1"/>
</dbReference>
<keyword evidence="6" id="KW-1185">Reference proteome</keyword>
<evidence type="ECO:0000256" key="1">
    <source>
        <dbReference type="ARBA" id="ARBA00005046"/>
    </source>
</evidence>
<proteinExistence type="inferred from homology"/>
<feature type="domain" description="Molybdopterin cofactor biosynthesis C (MoaC)" evidence="4">
    <location>
        <begin position="6"/>
        <end position="144"/>
    </location>
</feature>
<dbReference type="AlphaFoldDB" id="A0A6A9QLG8"/>
<comment type="catalytic activity">
    <reaction evidence="3">
        <text>(8S)-3',8-cyclo-7,8-dihydroguanosine 5'-triphosphate = cyclic pyranopterin phosphate + diphosphate</text>
        <dbReference type="Rhea" id="RHEA:49580"/>
        <dbReference type="ChEBI" id="CHEBI:33019"/>
        <dbReference type="ChEBI" id="CHEBI:59648"/>
        <dbReference type="ChEBI" id="CHEBI:131766"/>
        <dbReference type="EC" id="4.6.1.17"/>
    </reaction>
</comment>
<evidence type="ECO:0000256" key="3">
    <source>
        <dbReference type="HAMAP-Rule" id="MF_01224"/>
    </source>
</evidence>
<name>A0A6A9QLG8_SULME</name>
<dbReference type="InterPro" id="IPR036522">
    <property type="entry name" value="MoaC_sf"/>
</dbReference>
<evidence type="ECO:0000313" key="6">
    <source>
        <dbReference type="Proteomes" id="UP000470772"/>
    </source>
</evidence>
<dbReference type="CDD" id="cd01419">
    <property type="entry name" value="MoaC_A"/>
    <property type="match status" value="1"/>
</dbReference>
<dbReference type="EC" id="4.6.1.17" evidence="3"/>
<dbReference type="SUPFAM" id="SSF55040">
    <property type="entry name" value="Molybdenum cofactor biosynthesis protein C, MoaC"/>
    <property type="match status" value="1"/>
</dbReference>
<protein>
    <recommendedName>
        <fullName evidence="3">Probable cyclic pyranopterin monophosphate synthase</fullName>
        <ecNumber evidence="3">4.6.1.17</ecNumber>
    </recommendedName>
    <alternativeName>
        <fullName evidence="3">Molybdenum cofactor biosynthesis protein C</fullName>
    </alternativeName>
</protein>
<keyword evidence="3 5" id="KW-0456">Lyase</keyword>
<dbReference type="InterPro" id="IPR023045">
    <property type="entry name" value="MoaC"/>
</dbReference>
<dbReference type="PANTHER" id="PTHR22960">
    <property type="entry name" value="MOLYBDOPTERIN COFACTOR SYNTHESIS PROTEIN A"/>
    <property type="match status" value="1"/>
</dbReference>
<feature type="binding site" evidence="3">
    <location>
        <begin position="66"/>
        <end position="68"/>
    </location>
    <ligand>
        <name>substrate</name>
    </ligand>
</feature>
<feature type="active site" evidence="3">
    <location>
        <position position="117"/>
    </location>
</feature>
<dbReference type="InterPro" id="IPR023047">
    <property type="entry name" value="Mo_CF_biosynth-C_arc"/>
</dbReference>
<dbReference type="GO" id="GO:0006777">
    <property type="term" value="P:Mo-molybdopterin cofactor biosynthetic process"/>
    <property type="evidence" value="ECO:0007669"/>
    <property type="project" value="UniProtKB-UniRule"/>
</dbReference>
<gene>
    <name evidence="3 5" type="primary">moaC</name>
    <name evidence="5" type="ORF">GC250_01005</name>
</gene>
<organism evidence="5 6">
    <name type="scientific">Sulfuracidifex metallicus DSM 6482 = JCM 9184</name>
    <dbReference type="NCBI Taxonomy" id="523847"/>
    <lineage>
        <taxon>Archaea</taxon>
        <taxon>Thermoproteota</taxon>
        <taxon>Thermoprotei</taxon>
        <taxon>Sulfolobales</taxon>
        <taxon>Sulfolobaceae</taxon>
        <taxon>Sulfuracidifex</taxon>
    </lineage>
</organism>
<dbReference type="EMBL" id="WGGD01000005">
    <property type="protein sequence ID" value="MUN28075.1"/>
    <property type="molecule type" value="Genomic_DNA"/>
</dbReference>
<dbReference type="UniPathway" id="UPA00344"/>
<dbReference type="Proteomes" id="UP000470772">
    <property type="component" value="Unassembled WGS sequence"/>
</dbReference>
<dbReference type="InterPro" id="IPR002820">
    <property type="entry name" value="Mopterin_CF_biosynth-C_dom"/>
</dbReference>
<evidence type="ECO:0000259" key="4">
    <source>
        <dbReference type="Pfam" id="PF01967"/>
    </source>
</evidence>
<dbReference type="NCBIfam" id="TIGR00581">
    <property type="entry name" value="moaC"/>
    <property type="match status" value="1"/>
</dbReference>
<sequence>MAETKMVDISEKSEIKREAIAKGRIKLKKSTVELIKRKEVEKGDVIAVTKTAAILATKKTPELIPMCHPIPIEHVDVEVNLGEDFVEVVCKVSAHYKTGVEMEALTGVSVGLLNVWDMIKKYEKDQEGQYPETCIEEIKVIKKIKSSS</sequence>
<dbReference type="InterPro" id="IPR050105">
    <property type="entry name" value="MoCo_biosynth_MoaA/MoaC"/>
</dbReference>
<accession>A0A6A9QLG8</accession>
<comment type="function">
    <text evidence="3">Catalyzes the conversion of (8S)-3',8-cyclo-7,8-dihydroguanosine 5'-triphosphate to cyclic pyranopterin monophosphate (cPMP).</text>
</comment>
<dbReference type="Gene3D" id="3.30.70.640">
    <property type="entry name" value="Molybdopterin cofactor biosynthesis C (MoaC) domain"/>
    <property type="match status" value="1"/>
</dbReference>